<sequence length="350" mass="41230">MKETNLLKIFNHFKTADAKNLIMKNPLYEGTMEVAYWVLPFSFDTGFHRPEYDYKKEIKLTNKLFQMVGFPEFSGEELQNISKGLGYAMMIFDFAIKSKNKRQYELPITFGIYPDSADNLYFTYCDKPVAGGSYLSAFKNMKPFVLENATENERYYYETMLQLSEAVCNELEIATEENQGIFHKKTASDQEAFDELVELLNHDNYLSKEDIAELKTDWQNIHQNREAFAQRLIDEGIWFEEDLKYVYTYETDYLLYWAFVEKFNVYRDDWKFDPEALSDFISENIGQKFEITFEECGNDSRIVSDKLEQESDYTLLDLTSGNDDCNFIIAKKQDKQRIYTLADQLGLWVD</sequence>
<accession>A0A0B7HU64</accession>
<dbReference type="InterPro" id="IPR046582">
    <property type="entry name" value="DUF6630"/>
</dbReference>
<protein>
    <submittedName>
        <fullName evidence="3">Uncharacterized protein</fullName>
    </submittedName>
</protein>
<dbReference type="Pfam" id="PF20335">
    <property type="entry name" value="DUF6630"/>
    <property type="match status" value="1"/>
</dbReference>
<dbReference type="AlphaFoldDB" id="A0A0B7HU64"/>
<evidence type="ECO:0000259" key="2">
    <source>
        <dbReference type="Pfam" id="PF25134"/>
    </source>
</evidence>
<dbReference type="InterPro" id="IPR056723">
    <property type="entry name" value="DUF7821"/>
</dbReference>
<feature type="domain" description="DUF6630" evidence="1">
    <location>
        <begin position="193"/>
        <end position="347"/>
    </location>
</feature>
<evidence type="ECO:0000313" key="3">
    <source>
        <dbReference type="EMBL" id="CEN41462.1"/>
    </source>
</evidence>
<evidence type="ECO:0000259" key="1">
    <source>
        <dbReference type="Pfam" id="PF20335"/>
    </source>
</evidence>
<name>A0A0B7HU64_9FLAO</name>
<organism evidence="3 4">
    <name type="scientific">Capnocytophaga canimorsus</name>
    <dbReference type="NCBI Taxonomy" id="28188"/>
    <lineage>
        <taxon>Bacteria</taxon>
        <taxon>Pseudomonadati</taxon>
        <taxon>Bacteroidota</taxon>
        <taxon>Flavobacteriia</taxon>
        <taxon>Flavobacteriales</taxon>
        <taxon>Flavobacteriaceae</taxon>
        <taxon>Capnocytophaga</taxon>
    </lineage>
</organism>
<dbReference type="Pfam" id="PF25134">
    <property type="entry name" value="DUF7821"/>
    <property type="match status" value="1"/>
</dbReference>
<evidence type="ECO:0000313" key="4">
    <source>
        <dbReference type="Proteomes" id="UP000044026"/>
    </source>
</evidence>
<dbReference type="RefSeq" id="WP_042002231.1">
    <property type="nucleotide sequence ID" value="NZ_CP022382.1"/>
</dbReference>
<gene>
    <name evidence="3" type="ORF">CCAN12_810060</name>
</gene>
<reference evidence="3 4" key="1">
    <citation type="submission" date="2015-01" db="EMBL/GenBank/DDBJ databases">
        <authorList>
            <person name="Xiang T."/>
            <person name="Song Y."/>
            <person name="Huang L."/>
            <person name="Wang B."/>
            <person name="Wu P."/>
        </authorList>
    </citation>
    <scope>NUCLEOTIDE SEQUENCE [LARGE SCALE GENOMIC DNA]</scope>
    <source>
        <strain evidence="3 4">Cc12</strain>
    </source>
</reference>
<dbReference type="Proteomes" id="UP000044026">
    <property type="component" value="Unassembled WGS sequence"/>
</dbReference>
<dbReference type="GeneID" id="69580536"/>
<feature type="domain" description="DUF7821" evidence="2">
    <location>
        <begin position="6"/>
        <end position="173"/>
    </location>
</feature>
<dbReference type="EMBL" id="CDOE01000080">
    <property type="protein sequence ID" value="CEN41462.1"/>
    <property type="molecule type" value="Genomic_DNA"/>
</dbReference>
<proteinExistence type="predicted"/>